<dbReference type="GO" id="GO:0047280">
    <property type="term" value="F:nicotinamide phosphoribosyltransferase activity"/>
    <property type="evidence" value="ECO:0007669"/>
    <property type="project" value="TreeGrafter"/>
</dbReference>
<dbReference type="PANTHER" id="PTHR43816:SF2">
    <property type="entry name" value="NICOTINAMIDE PHOSPHORIBOSYLTRANSFERASE"/>
    <property type="match status" value="1"/>
</dbReference>
<dbReference type="InterPro" id="IPR041529">
    <property type="entry name" value="DUF5598"/>
</dbReference>
<proteinExistence type="predicted"/>
<dbReference type="AlphaFoldDB" id="A0A0E9WQC0"/>
<sequence>MAAQDFNFLLATDSYKTTHYKQYPPNVNKVYSYFECRRRKEGQFNEVVFFGLQYLLKKYLSGTLSHHALALNGSESIDNGHSIRACDLFNV</sequence>
<name>A0A0E9WQC0_ANGAN</name>
<dbReference type="EMBL" id="GBXM01016909">
    <property type="protein sequence ID" value="JAH91668.1"/>
    <property type="molecule type" value="Transcribed_RNA"/>
</dbReference>
<dbReference type="InterPro" id="IPR016471">
    <property type="entry name" value="Nicotinamide_PRibTrfase"/>
</dbReference>
<dbReference type="GO" id="GO:0009435">
    <property type="term" value="P:NAD+ biosynthetic process"/>
    <property type="evidence" value="ECO:0007669"/>
    <property type="project" value="TreeGrafter"/>
</dbReference>
<evidence type="ECO:0000259" key="1">
    <source>
        <dbReference type="Pfam" id="PF18127"/>
    </source>
</evidence>
<reference evidence="2" key="1">
    <citation type="submission" date="2014-11" db="EMBL/GenBank/DDBJ databases">
        <authorList>
            <person name="Amaro Gonzalez C."/>
        </authorList>
    </citation>
    <scope>NUCLEOTIDE SEQUENCE</scope>
</reference>
<dbReference type="PANTHER" id="PTHR43816">
    <property type="entry name" value="NICOTINAMIDE PHOSPHORIBOSYLTRANSFERASE"/>
    <property type="match status" value="1"/>
</dbReference>
<dbReference type="Pfam" id="PF18127">
    <property type="entry name" value="NAMPT_N"/>
    <property type="match status" value="1"/>
</dbReference>
<protein>
    <recommendedName>
        <fullName evidence="1">Nicotinamide phosphoribosyltransferase N-terminal domain-containing protein</fullName>
    </recommendedName>
</protein>
<feature type="domain" description="Nicotinamide phosphoribosyltransferase N-terminal" evidence="1">
    <location>
        <begin position="7"/>
        <end position="65"/>
    </location>
</feature>
<accession>A0A0E9WQC0</accession>
<organism evidence="2">
    <name type="scientific">Anguilla anguilla</name>
    <name type="common">European freshwater eel</name>
    <name type="synonym">Muraena anguilla</name>
    <dbReference type="NCBI Taxonomy" id="7936"/>
    <lineage>
        <taxon>Eukaryota</taxon>
        <taxon>Metazoa</taxon>
        <taxon>Chordata</taxon>
        <taxon>Craniata</taxon>
        <taxon>Vertebrata</taxon>
        <taxon>Euteleostomi</taxon>
        <taxon>Actinopterygii</taxon>
        <taxon>Neopterygii</taxon>
        <taxon>Teleostei</taxon>
        <taxon>Anguilliformes</taxon>
        <taxon>Anguillidae</taxon>
        <taxon>Anguilla</taxon>
    </lineage>
</organism>
<evidence type="ECO:0000313" key="2">
    <source>
        <dbReference type="EMBL" id="JAH91668.1"/>
    </source>
</evidence>
<reference evidence="2" key="2">
    <citation type="journal article" date="2015" name="Fish Shellfish Immunol.">
        <title>Early steps in the European eel (Anguilla anguilla)-Vibrio vulnificus interaction in the gills: Role of the RtxA13 toxin.</title>
        <authorList>
            <person name="Callol A."/>
            <person name="Pajuelo D."/>
            <person name="Ebbesson L."/>
            <person name="Teles M."/>
            <person name="MacKenzie S."/>
            <person name="Amaro C."/>
        </authorList>
    </citation>
    <scope>NUCLEOTIDE SEQUENCE</scope>
</reference>